<dbReference type="SUPFAM" id="SSF47769">
    <property type="entry name" value="SAM/Pointed domain"/>
    <property type="match status" value="1"/>
</dbReference>
<dbReference type="SUPFAM" id="SSF63748">
    <property type="entry name" value="Tudor/PWWP/MBT"/>
    <property type="match status" value="4"/>
</dbReference>
<dbReference type="PANTHER" id="PTHR12247">
    <property type="entry name" value="POLYCOMB GROUP PROTEIN"/>
    <property type="match status" value="1"/>
</dbReference>
<evidence type="ECO:0000256" key="3">
    <source>
        <dbReference type="ARBA" id="ARBA00022737"/>
    </source>
</evidence>
<evidence type="ECO:0000313" key="8">
    <source>
        <dbReference type="EMBL" id="PAA83740.1"/>
    </source>
</evidence>
<dbReference type="STRING" id="282301.A0A267GCI8"/>
<sequence length="850" mass="93691">TAEPATAKPVETPLAASTGPEDDSNPCRSFTWDDYLQNTGAIAADSDTFHHVEAAHASLCRPGMLFALPWKRDTYWPVRIATVSGPLLGVQFVGAASSVAKEQHQHQQPVWYSVASKTGKSLDWCRQNPTLVKPPPEVRVGDSSDTADDAVLKSLLLGKGEGEGEDAPTEMLDGDALQPAERILEGGLLECCDCLMPYALWFVKVVSNRGGRLQLVWMDEQCSEPRPDREPFYLFFTSHRLHPLGFGASDSEQKSSLPYYYSPSLTESGRVSNESATSLSSSWQPALAGKFMRKHRAPPQHRFRLGHRMEAVHPVHRRTIQPASVVSVIDKHFFIVELDDLRPPSERQSVKRLCTAETCEIFAANTCASRSLPLTPPPGHSGHFTWAGYLASLPASSDGQAAQAPPDSYFQLPDEEFDFCLGEKLEMVSQEEPANTLVPATITRFIGRLMLLHLNHLPPLSPPILVDMGSTSLFHVGWAELNGHRMSVPFCYQQAAHHKRLLTNVHPPSWCSKIYVNSRCHVGPSLSKGSVDGLPKSLGPGDVCVLLEDLISRIVQAAYNPTKVLKDIERDPEEPRDSLAQRPMKAKFKGKSYSSIVQLCNNSMFLDEYLKQFCIRLKACPYFVSVFRLRTSCPETCQARLKKLLTVERLPRKTRPPRLLRPNASASNLPQLEQQPQHQAGGDDSYQGGADVDDDLASNHSSANGGAARVQTRGVRLPSYALLEKRKKRRNNNHNDDQQQQQQQQASASAGAAASATTSSSKKAKLAPPLISNPLHWSIDELLIYLKSNTDISDDVCELLVSEKVDGQAFLLLTLPTVVSGLGLSLSASAELCHCVWQLKKAFFQQFANS</sequence>
<dbReference type="GO" id="GO:0045892">
    <property type="term" value="P:negative regulation of DNA-templated transcription"/>
    <property type="evidence" value="ECO:0007669"/>
    <property type="project" value="TreeGrafter"/>
</dbReference>
<feature type="repeat" description="MBT" evidence="5">
    <location>
        <begin position="384"/>
        <end position="489"/>
    </location>
</feature>
<keyword evidence="9" id="KW-1185">Reference proteome</keyword>
<feature type="compositionally biased region" description="Polar residues" evidence="6">
    <location>
        <begin position="664"/>
        <end position="678"/>
    </location>
</feature>
<reference evidence="8 9" key="1">
    <citation type="submission" date="2017-06" db="EMBL/GenBank/DDBJ databases">
        <title>A platform for efficient transgenesis in Macrostomum lignano, a flatworm model organism for stem cell research.</title>
        <authorList>
            <person name="Berezikov E."/>
        </authorList>
    </citation>
    <scope>NUCLEOTIDE SEQUENCE [LARGE SCALE GENOMIC DNA]</scope>
    <source>
        <strain evidence="8">DV1</strain>
        <tissue evidence="8">Whole organism</tissue>
    </source>
</reference>
<feature type="region of interest" description="Disordered" evidence="6">
    <location>
        <begin position="652"/>
        <end position="711"/>
    </location>
</feature>
<organism evidence="8 9">
    <name type="scientific">Macrostomum lignano</name>
    <dbReference type="NCBI Taxonomy" id="282301"/>
    <lineage>
        <taxon>Eukaryota</taxon>
        <taxon>Metazoa</taxon>
        <taxon>Spiralia</taxon>
        <taxon>Lophotrochozoa</taxon>
        <taxon>Platyhelminthes</taxon>
        <taxon>Rhabditophora</taxon>
        <taxon>Macrostomorpha</taxon>
        <taxon>Macrostomida</taxon>
        <taxon>Macrostomidae</taxon>
        <taxon>Macrostomum</taxon>
    </lineage>
</organism>
<feature type="region of interest" description="Disordered" evidence="6">
    <location>
        <begin position="1"/>
        <end position="25"/>
    </location>
</feature>
<feature type="non-terminal residue" evidence="8">
    <location>
        <position position="1"/>
    </location>
</feature>
<protein>
    <recommendedName>
        <fullName evidence="7">SLED domain-containing protein</fullName>
    </recommendedName>
</protein>
<dbReference type="Pfam" id="PF02820">
    <property type="entry name" value="MBT"/>
    <property type="match status" value="2"/>
</dbReference>
<evidence type="ECO:0000256" key="5">
    <source>
        <dbReference type="PROSITE-ProRule" id="PRU00459"/>
    </source>
</evidence>
<dbReference type="Pfam" id="PF12140">
    <property type="entry name" value="SLED"/>
    <property type="match status" value="1"/>
</dbReference>
<dbReference type="CDD" id="cd20095">
    <property type="entry name" value="MBT_SFMBT_rpt3"/>
    <property type="match status" value="1"/>
</dbReference>
<proteinExistence type="predicted"/>
<evidence type="ECO:0000313" key="9">
    <source>
        <dbReference type="Proteomes" id="UP000215902"/>
    </source>
</evidence>
<dbReference type="InterPro" id="IPR050548">
    <property type="entry name" value="PcG_chromatin_remod_factors"/>
</dbReference>
<dbReference type="CDD" id="cd20094">
    <property type="entry name" value="MBT_SFMBT_rpt2"/>
    <property type="match status" value="1"/>
</dbReference>
<dbReference type="GO" id="GO:0042393">
    <property type="term" value="F:histone binding"/>
    <property type="evidence" value="ECO:0007669"/>
    <property type="project" value="TreeGrafter"/>
</dbReference>
<feature type="region of interest" description="Disordered" evidence="6">
    <location>
        <begin position="731"/>
        <end position="765"/>
    </location>
</feature>
<dbReference type="InterPro" id="IPR013761">
    <property type="entry name" value="SAM/pointed_sf"/>
</dbReference>
<dbReference type="InterPro" id="IPR004092">
    <property type="entry name" value="Mbt"/>
</dbReference>
<dbReference type="Gene3D" id="1.10.150.50">
    <property type="entry name" value="Transcription Factor, Ets-1"/>
    <property type="match status" value="1"/>
</dbReference>
<dbReference type="CDD" id="cd20096">
    <property type="entry name" value="MBT_SFMBT_rpt4"/>
    <property type="match status" value="1"/>
</dbReference>
<feature type="compositionally biased region" description="Low complexity" evidence="6">
    <location>
        <begin position="738"/>
        <end position="761"/>
    </location>
</feature>
<accession>A0A267GCI8</accession>
<dbReference type="InterPro" id="IPR021987">
    <property type="entry name" value="SLED"/>
</dbReference>
<dbReference type="Gene3D" id="2.30.30.140">
    <property type="match status" value="4"/>
</dbReference>
<evidence type="ECO:0000259" key="7">
    <source>
        <dbReference type="Pfam" id="PF12140"/>
    </source>
</evidence>
<evidence type="ECO:0000256" key="2">
    <source>
        <dbReference type="ARBA" id="ARBA00022491"/>
    </source>
</evidence>
<feature type="repeat" description="MBT" evidence="5">
    <location>
        <begin position="259"/>
        <end position="377"/>
    </location>
</feature>
<dbReference type="SMART" id="SM00561">
    <property type="entry name" value="MBT"/>
    <property type="match status" value="3"/>
</dbReference>
<dbReference type="EMBL" id="NIVC01000406">
    <property type="protein sequence ID" value="PAA83740.1"/>
    <property type="molecule type" value="Genomic_DNA"/>
</dbReference>
<feature type="domain" description="SLED" evidence="7">
    <location>
        <begin position="511"/>
        <end position="625"/>
    </location>
</feature>
<dbReference type="InterPro" id="IPR038348">
    <property type="entry name" value="SLED_sf"/>
</dbReference>
<dbReference type="GO" id="GO:0005634">
    <property type="term" value="C:nucleus"/>
    <property type="evidence" value="ECO:0007669"/>
    <property type="project" value="UniProtKB-SubCell"/>
</dbReference>
<comment type="caution">
    <text evidence="8">The sequence shown here is derived from an EMBL/GenBank/DDBJ whole genome shotgun (WGS) entry which is preliminary data.</text>
</comment>
<dbReference type="GO" id="GO:0003682">
    <property type="term" value="F:chromatin binding"/>
    <property type="evidence" value="ECO:0007669"/>
    <property type="project" value="TreeGrafter"/>
</dbReference>
<comment type="subcellular location">
    <subcellularLocation>
        <location evidence="1">Nucleus</location>
    </subcellularLocation>
</comment>
<dbReference type="OrthoDB" id="5800688at2759"/>
<dbReference type="PANTHER" id="PTHR12247:SF131">
    <property type="entry name" value="LD05287P"/>
    <property type="match status" value="1"/>
</dbReference>
<name>A0A267GCI8_9PLAT</name>
<dbReference type="Proteomes" id="UP000215902">
    <property type="component" value="Unassembled WGS sequence"/>
</dbReference>
<keyword evidence="4" id="KW-0539">Nucleus</keyword>
<feature type="compositionally biased region" description="Low complexity" evidence="6">
    <location>
        <begin position="698"/>
        <end position="708"/>
    </location>
</feature>
<evidence type="ECO:0000256" key="4">
    <source>
        <dbReference type="ARBA" id="ARBA00023242"/>
    </source>
</evidence>
<keyword evidence="3" id="KW-0677">Repeat</keyword>
<dbReference type="Gene3D" id="3.90.1150.190">
    <property type="entry name" value="SLED domain"/>
    <property type="match status" value="1"/>
</dbReference>
<gene>
    <name evidence="8" type="ORF">BOX15_Mlig025360g3</name>
</gene>
<evidence type="ECO:0000256" key="6">
    <source>
        <dbReference type="SAM" id="MobiDB-lite"/>
    </source>
</evidence>
<dbReference type="PROSITE" id="PS51079">
    <property type="entry name" value="MBT"/>
    <property type="match status" value="3"/>
</dbReference>
<evidence type="ECO:0000256" key="1">
    <source>
        <dbReference type="ARBA" id="ARBA00004123"/>
    </source>
</evidence>
<dbReference type="AlphaFoldDB" id="A0A267GCI8"/>
<keyword evidence="2" id="KW-0678">Repressor</keyword>
<feature type="repeat" description="MBT" evidence="5">
    <location>
        <begin position="30"/>
        <end position="135"/>
    </location>
</feature>